<evidence type="ECO:0000313" key="4">
    <source>
        <dbReference type="Proteomes" id="UP000092649"/>
    </source>
</evidence>
<evidence type="ECO:0000256" key="1">
    <source>
        <dbReference type="RuleBase" id="RU364000"/>
    </source>
</evidence>
<dbReference type="SMART" id="SM00829">
    <property type="entry name" value="PKS_ER"/>
    <property type="match status" value="1"/>
</dbReference>
<name>A0A1A7NT06_9PAST</name>
<proteinExistence type="inferred from homology"/>
<dbReference type="Pfam" id="PF08240">
    <property type="entry name" value="ADH_N"/>
    <property type="match status" value="1"/>
</dbReference>
<dbReference type="SUPFAM" id="SSF50129">
    <property type="entry name" value="GroES-like"/>
    <property type="match status" value="1"/>
</dbReference>
<organism evidence="3 4">
    <name type="scientific">Gallibacterium salpingitidis</name>
    <dbReference type="NCBI Taxonomy" id="505341"/>
    <lineage>
        <taxon>Bacteria</taxon>
        <taxon>Pseudomonadati</taxon>
        <taxon>Pseudomonadota</taxon>
        <taxon>Gammaproteobacteria</taxon>
        <taxon>Pasteurellales</taxon>
        <taxon>Pasteurellaceae</taxon>
        <taxon>Gallibacterium</taxon>
    </lineage>
</organism>
<dbReference type="Pfam" id="PF13602">
    <property type="entry name" value="ADH_zinc_N_2"/>
    <property type="match status" value="1"/>
</dbReference>
<dbReference type="InterPro" id="IPR052585">
    <property type="entry name" value="Lipid_raft_assoc_Zn_ADH"/>
</dbReference>
<dbReference type="InterPro" id="IPR020843">
    <property type="entry name" value="ER"/>
</dbReference>
<dbReference type="GO" id="GO:0016491">
    <property type="term" value="F:oxidoreductase activity"/>
    <property type="evidence" value="ECO:0007669"/>
    <property type="project" value="UniProtKB-KW"/>
</dbReference>
<keyword evidence="4" id="KW-1185">Reference proteome</keyword>
<sequence length="332" mass="36181">MKAIGFNTPLPINNVNSLLEIELPIPEIGEYDILVKIQAVSVNPADVKIRASHQPQAGNYRVLGYDAAGIVTQLGSKVSQFAIGDKVYYAGAINRMGSNAEYQAVDSRIAAKMPSNLSFAEAAALPLTMLTAWETLFDRLNINKDTAQTLLLIGGAGGVGSATIQLAKALTDLTIIATASRPESVDWCRKLGADYVINHHQLTQQFAEYKLPAPEFVFSTNHTDSYLPQIANLIAPQGKLALIDDPTVFDINPLKGKSVSVHWEFMFTRSLYSTTDMQKQGEILTNVSKLIEQKRLVTTLTHTLYGLNADNLKQAHTLVEQGNMVGKVVLAL</sequence>
<reference evidence="3 4" key="1">
    <citation type="submission" date="2014-11" db="EMBL/GenBank/DDBJ databases">
        <title>Pan-genome of Gallibacterium spp.</title>
        <authorList>
            <person name="Kudirkiene E."/>
            <person name="Bojesen A.M."/>
        </authorList>
    </citation>
    <scope>NUCLEOTIDE SEQUENCE [LARGE SCALE GENOMIC DNA]</scope>
    <source>
        <strain evidence="3 4">F150</strain>
    </source>
</reference>
<dbReference type="InterPro" id="IPR014182">
    <property type="entry name" value="ADH_Zn_typ-1"/>
</dbReference>
<keyword evidence="1" id="KW-0560">Oxidoreductase</keyword>
<dbReference type="PANTHER" id="PTHR43482">
    <property type="entry name" value="PROTEIN AST1-RELATED"/>
    <property type="match status" value="1"/>
</dbReference>
<dbReference type="AlphaFoldDB" id="A0A1A7NT06"/>
<dbReference type="InterPro" id="IPR036291">
    <property type="entry name" value="NAD(P)-bd_dom_sf"/>
</dbReference>
<evidence type="ECO:0000259" key="2">
    <source>
        <dbReference type="SMART" id="SM00829"/>
    </source>
</evidence>
<dbReference type="OrthoDB" id="9787435at2"/>
<dbReference type="InterPro" id="IPR013154">
    <property type="entry name" value="ADH-like_N"/>
</dbReference>
<accession>A0A1A7NT06</accession>
<keyword evidence="1" id="KW-0479">Metal-binding</keyword>
<dbReference type="RefSeq" id="WP_066109252.1">
    <property type="nucleotide sequence ID" value="NZ_JTJL01000053.1"/>
</dbReference>
<dbReference type="GO" id="GO:0008270">
    <property type="term" value="F:zinc ion binding"/>
    <property type="evidence" value="ECO:0007669"/>
    <property type="project" value="InterPro"/>
</dbReference>
<feature type="domain" description="Enoyl reductase (ER)" evidence="2">
    <location>
        <begin position="13"/>
        <end position="330"/>
    </location>
</feature>
<dbReference type="InterPro" id="IPR011032">
    <property type="entry name" value="GroES-like_sf"/>
</dbReference>
<comment type="caution">
    <text evidence="3">The sequence shown here is derived from an EMBL/GenBank/DDBJ whole genome shotgun (WGS) entry which is preliminary data.</text>
</comment>
<dbReference type="PANTHER" id="PTHR43482:SF1">
    <property type="entry name" value="PROTEIN AST1-RELATED"/>
    <property type="match status" value="1"/>
</dbReference>
<dbReference type="CDD" id="cd08252">
    <property type="entry name" value="AL_MDR"/>
    <property type="match status" value="1"/>
</dbReference>
<gene>
    <name evidence="3" type="ORF">QS62_09345</name>
</gene>
<keyword evidence="1" id="KW-0862">Zinc</keyword>
<evidence type="ECO:0000313" key="3">
    <source>
        <dbReference type="EMBL" id="OBW92134.1"/>
    </source>
</evidence>
<dbReference type="Proteomes" id="UP000092649">
    <property type="component" value="Unassembled WGS sequence"/>
</dbReference>
<protein>
    <recommendedName>
        <fullName evidence="1">Zinc-type alcohol dehydrogenase-like protein</fullName>
    </recommendedName>
</protein>
<dbReference type="SUPFAM" id="SSF51735">
    <property type="entry name" value="NAD(P)-binding Rossmann-fold domains"/>
    <property type="match status" value="1"/>
</dbReference>
<dbReference type="Gene3D" id="3.90.180.10">
    <property type="entry name" value="Medium-chain alcohol dehydrogenases, catalytic domain"/>
    <property type="match status" value="1"/>
</dbReference>
<dbReference type="EMBL" id="JTJL01000053">
    <property type="protein sequence ID" value="OBW92134.1"/>
    <property type="molecule type" value="Genomic_DNA"/>
</dbReference>
<comment type="similarity">
    <text evidence="1">Belongs to the zinc-containing alcohol dehydrogenase family. Quinone oxidoreductase subfamily.</text>
</comment>
<dbReference type="Gene3D" id="3.40.50.720">
    <property type="entry name" value="NAD(P)-binding Rossmann-like Domain"/>
    <property type="match status" value="1"/>
</dbReference>
<dbReference type="NCBIfam" id="TIGR02817">
    <property type="entry name" value="adh_fam_1"/>
    <property type="match status" value="1"/>
</dbReference>
<dbReference type="PATRIC" id="fig|505341.3.peg.1872"/>